<gene>
    <name evidence="3" type="ORF">ILEXP_LOCUS52482</name>
</gene>
<proteinExistence type="predicted"/>
<name>A0ABC8UMV6_9AQUA</name>
<sequence>MSPRRVFIFLLLLVLVFSLLLCNEGKVENKTRSSSTPHFVLVHGYTGAAWGWYKIKALLEAFNYRATCLDLKGAGVDPSDPAKIHSFNAYNKPLIDFFASLSNNDKVILVGHSAGGLSVTDACHRFSDKIKVAVYVAATMLKHGFMTEQDLKDGAPPFATGLAPNRTGATQKPECQTNHVGIYREKFGFNQDAALGSLLRRPAVPVKTILDARFKGERADQVRRVYIKTGCDHTLPPEQQDAMIKRWPPSQVIVVDADHDLIGTDPLMFFGLLVKIATSVDCCESFT</sequence>
<evidence type="ECO:0000313" key="4">
    <source>
        <dbReference type="Proteomes" id="UP001642360"/>
    </source>
</evidence>
<evidence type="ECO:0000256" key="1">
    <source>
        <dbReference type="SAM" id="SignalP"/>
    </source>
</evidence>
<dbReference type="SUPFAM" id="SSF53474">
    <property type="entry name" value="alpha/beta-Hydrolases"/>
    <property type="match status" value="1"/>
</dbReference>
<feature type="chain" id="PRO_5044812314" description="AB hydrolase-1 domain-containing protein" evidence="1">
    <location>
        <begin position="19"/>
        <end position="287"/>
    </location>
</feature>
<dbReference type="Gene3D" id="3.40.50.1820">
    <property type="entry name" value="alpha/beta hydrolase"/>
    <property type="match status" value="1"/>
</dbReference>
<keyword evidence="1" id="KW-0732">Signal</keyword>
<evidence type="ECO:0000259" key="2">
    <source>
        <dbReference type="Pfam" id="PF12697"/>
    </source>
</evidence>
<keyword evidence="4" id="KW-1185">Reference proteome</keyword>
<dbReference type="PANTHER" id="PTHR10992:SF1032">
    <property type="entry name" value="METHYLESTERASE 17"/>
    <property type="match status" value="1"/>
</dbReference>
<dbReference type="InterPro" id="IPR029058">
    <property type="entry name" value="AB_hydrolase_fold"/>
</dbReference>
<dbReference type="InterPro" id="IPR000073">
    <property type="entry name" value="AB_hydrolase_1"/>
</dbReference>
<dbReference type="InterPro" id="IPR045889">
    <property type="entry name" value="MES/HNL"/>
</dbReference>
<dbReference type="EMBL" id="CAUOFW020008313">
    <property type="protein sequence ID" value="CAK9182340.1"/>
    <property type="molecule type" value="Genomic_DNA"/>
</dbReference>
<dbReference type="Pfam" id="PF12697">
    <property type="entry name" value="Abhydrolase_6"/>
    <property type="match status" value="1"/>
</dbReference>
<protein>
    <recommendedName>
        <fullName evidence="2">AB hydrolase-1 domain-containing protein</fullName>
    </recommendedName>
</protein>
<feature type="domain" description="AB hydrolase-1" evidence="2">
    <location>
        <begin position="39"/>
        <end position="266"/>
    </location>
</feature>
<organism evidence="3 4">
    <name type="scientific">Ilex paraguariensis</name>
    <name type="common">yerba mate</name>
    <dbReference type="NCBI Taxonomy" id="185542"/>
    <lineage>
        <taxon>Eukaryota</taxon>
        <taxon>Viridiplantae</taxon>
        <taxon>Streptophyta</taxon>
        <taxon>Embryophyta</taxon>
        <taxon>Tracheophyta</taxon>
        <taxon>Spermatophyta</taxon>
        <taxon>Magnoliopsida</taxon>
        <taxon>eudicotyledons</taxon>
        <taxon>Gunneridae</taxon>
        <taxon>Pentapetalae</taxon>
        <taxon>asterids</taxon>
        <taxon>campanulids</taxon>
        <taxon>Aquifoliales</taxon>
        <taxon>Aquifoliaceae</taxon>
        <taxon>Ilex</taxon>
    </lineage>
</organism>
<feature type="signal peptide" evidence="1">
    <location>
        <begin position="1"/>
        <end position="18"/>
    </location>
</feature>
<reference evidence="3 4" key="1">
    <citation type="submission" date="2024-02" db="EMBL/GenBank/DDBJ databases">
        <authorList>
            <person name="Vignale AGUSTIN F."/>
            <person name="Sosa J E."/>
            <person name="Modenutti C."/>
        </authorList>
    </citation>
    <scope>NUCLEOTIDE SEQUENCE [LARGE SCALE GENOMIC DNA]</scope>
</reference>
<dbReference type="Proteomes" id="UP001642360">
    <property type="component" value="Unassembled WGS sequence"/>
</dbReference>
<dbReference type="GO" id="GO:0016787">
    <property type="term" value="F:hydrolase activity"/>
    <property type="evidence" value="ECO:0007669"/>
    <property type="project" value="UniProtKB-ARBA"/>
</dbReference>
<accession>A0ABC8UMV6</accession>
<evidence type="ECO:0000313" key="3">
    <source>
        <dbReference type="EMBL" id="CAK9182340.1"/>
    </source>
</evidence>
<dbReference type="AlphaFoldDB" id="A0ABC8UMV6"/>
<comment type="caution">
    <text evidence="3">The sequence shown here is derived from an EMBL/GenBank/DDBJ whole genome shotgun (WGS) entry which is preliminary data.</text>
</comment>
<dbReference type="PANTHER" id="PTHR10992">
    <property type="entry name" value="METHYLESTERASE FAMILY MEMBER"/>
    <property type="match status" value="1"/>
</dbReference>